<dbReference type="GO" id="GO:0016787">
    <property type="term" value="F:hydrolase activity"/>
    <property type="evidence" value="ECO:0007669"/>
    <property type="project" value="UniProtKB-KW"/>
</dbReference>
<dbReference type="PANTHER" id="PTHR47909">
    <property type="entry name" value="ALPHA/BETA-HYDROLASES SUPERFAMILY PROTEIN"/>
    <property type="match status" value="1"/>
</dbReference>
<keyword evidence="2" id="KW-0378">Hydrolase</keyword>
<protein>
    <submittedName>
        <fullName evidence="2">Alpha/beta fold hydrolase</fullName>
    </submittedName>
</protein>
<dbReference type="PANTHER" id="PTHR47909:SF2">
    <property type="entry name" value="GPI INOSITOL-DEACYLASE"/>
    <property type="match status" value="1"/>
</dbReference>
<dbReference type="Pfam" id="PF00561">
    <property type="entry name" value="Abhydrolase_1"/>
    <property type="match status" value="1"/>
</dbReference>
<comment type="caution">
    <text evidence="2">The sequence shown here is derived from an EMBL/GenBank/DDBJ whole genome shotgun (WGS) entry which is preliminary data.</text>
</comment>
<feature type="domain" description="AB hydrolase-1" evidence="1">
    <location>
        <begin position="62"/>
        <end position="143"/>
    </location>
</feature>
<dbReference type="Gene3D" id="3.40.50.1820">
    <property type="entry name" value="alpha/beta hydrolase"/>
    <property type="match status" value="1"/>
</dbReference>
<accession>A0AAW9Q2K6</accession>
<sequence length="223" mass="25016">MHIPNIILPGYLAGASDYIVIEKTLRSQGHPAIVVPLKWWEWLPTVGGRSIAPILEKLDLTVEQVRSEYGVSKVNIIGHSAGGWLARIYLGDQPYYDHIWKARDRVAKLVTLGTPHRSLEPWTRKNLGFVNDNYPDAFYEDVQYICVAGRSVYGEKSLSKWVTYSSYELTCGTGNTWGDGITPIEAAHLSGAENLIFEGVHHSPKAGTWYGSPEIIDDWVKYL</sequence>
<dbReference type="InterPro" id="IPR000073">
    <property type="entry name" value="AB_hydrolase_1"/>
</dbReference>
<dbReference type="SUPFAM" id="SSF53474">
    <property type="entry name" value="alpha/beta-Hydrolases"/>
    <property type="match status" value="1"/>
</dbReference>
<dbReference type="AlphaFoldDB" id="A0AAW9Q2K6"/>
<evidence type="ECO:0000313" key="3">
    <source>
        <dbReference type="Proteomes" id="UP001333818"/>
    </source>
</evidence>
<reference evidence="2" key="1">
    <citation type="submission" date="2024-01" db="EMBL/GenBank/DDBJ databases">
        <title>Bank of Algae and Cyanobacteria of the Azores (BACA) strain genomes.</title>
        <authorList>
            <person name="Luz R."/>
            <person name="Cordeiro R."/>
            <person name="Fonseca A."/>
            <person name="Goncalves V."/>
        </authorList>
    </citation>
    <scope>NUCLEOTIDE SEQUENCE</scope>
    <source>
        <strain evidence="2">BACA0141</strain>
    </source>
</reference>
<keyword evidence="3" id="KW-1185">Reference proteome</keyword>
<dbReference type="RefSeq" id="WP_330484071.1">
    <property type="nucleotide sequence ID" value="NZ_JAZBJZ010000047.1"/>
</dbReference>
<organism evidence="2 3">
    <name type="scientific">Tumidithrix elongata BACA0141</name>
    <dbReference type="NCBI Taxonomy" id="2716417"/>
    <lineage>
        <taxon>Bacteria</taxon>
        <taxon>Bacillati</taxon>
        <taxon>Cyanobacteriota</taxon>
        <taxon>Cyanophyceae</taxon>
        <taxon>Pseudanabaenales</taxon>
        <taxon>Pseudanabaenaceae</taxon>
        <taxon>Tumidithrix</taxon>
        <taxon>Tumidithrix elongata</taxon>
    </lineage>
</organism>
<evidence type="ECO:0000313" key="2">
    <source>
        <dbReference type="EMBL" id="MEE3717640.1"/>
    </source>
</evidence>
<dbReference type="InterPro" id="IPR029058">
    <property type="entry name" value="AB_hydrolase_fold"/>
</dbReference>
<name>A0AAW9Q2K6_9CYAN</name>
<dbReference type="Proteomes" id="UP001333818">
    <property type="component" value="Unassembled WGS sequence"/>
</dbReference>
<proteinExistence type="predicted"/>
<gene>
    <name evidence="2" type="ORF">V2H45_12945</name>
</gene>
<evidence type="ECO:0000259" key="1">
    <source>
        <dbReference type="Pfam" id="PF00561"/>
    </source>
</evidence>
<dbReference type="EMBL" id="JAZBJZ010000047">
    <property type="protein sequence ID" value="MEE3717640.1"/>
    <property type="molecule type" value="Genomic_DNA"/>
</dbReference>